<protein>
    <recommendedName>
        <fullName evidence="6">Protein containing PKD domain-containing protein</fullName>
    </recommendedName>
</protein>
<dbReference type="RefSeq" id="WP_057782246.1">
    <property type="nucleotide sequence ID" value="NZ_JAGGJQ010000005.1"/>
</dbReference>
<comment type="caution">
    <text evidence="2">The sequence shown here is derived from an EMBL/GenBank/DDBJ whole genome shotgun (WGS) entry which is preliminary data.</text>
</comment>
<reference evidence="2" key="1">
    <citation type="submission" date="2021-03" db="EMBL/GenBank/DDBJ databases">
        <title>Genomic Encyclopedia of Type Strains, Phase IV (KMG-IV): sequencing the most valuable type-strain genomes for metagenomic binning, comparative biology and taxonomic classification.</title>
        <authorList>
            <person name="Goeker M."/>
        </authorList>
    </citation>
    <scope>NUCLEOTIDE SEQUENCE</scope>
    <source>
        <strain evidence="2">DSM 15523</strain>
        <strain evidence="3 5">DSM 16476</strain>
    </source>
</reference>
<keyword evidence="5" id="KW-1185">Reference proteome</keyword>
<organism evidence="2 4">
    <name type="scientific">Formosa algae</name>
    <dbReference type="NCBI Taxonomy" id="225843"/>
    <lineage>
        <taxon>Bacteria</taxon>
        <taxon>Pseudomonadati</taxon>
        <taxon>Bacteroidota</taxon>
        <taxon>Flavobacteriia</taxon>
        <taxon>Flavobacteriales</taxon>
        <taxon>Flavobacteriaceae</taxon>
        <taxon>Formosa</taxon>
    </lineage>
</organism>
<feature type="chain" id="PRO_5040894195" description="Protein containing PKD domain-containing protein" evidence="1">
    <location>
        <begin position="23"/>
        <end position="257"/>
    </location>
</feature>
<name>A0A9X1C8Y0_9FLAO</name>
<evidence type="ECO:0000313" key="3">
    <source>
        <dbReference type="EMBL" id="MDQ0335736.1"/>
    </source>
</evidence>
<evidence type="ECO:0000313" key="2">
    <source>
        <dbReference type="EMBL" id="MBP1840136.1"/>
    </source>
</evidence>
<dbReference type="Proteomes" id="UP001231587">
    <property type="component" value="Unassembled WGS sequence"/>
</dbReference>
<dbReference type="EMBL" id="JAUSUU010000006">
    <property type="protein sequence ID" value="MDQ0335736.1"/>
    <property type="molecule type" value="Genomic_DNA"/>
</dbReference>
<dbReference type="PROSITE" id="PS51257">
    <property type="entry name" value="PROKAR_LIPOPROTEIN"/>
    <property type="match status" value="1"/>
</dbReference>
<feature type="signal peptide" evidence="1">
    <location>
        <begin position="1"/>
        <end position="22"/>
    </location>
</feature>
<sequence>MKTNLKFLAIILLLGFFLQSCSSDDDSAITSAPEITDFEYGEGSTHSTDLFAYKGSDIHIAADIYAEATVSSITLSIHAHDLELGDDEVDWDFETVYTDSDYLVINPGFHEHVDVPTDIPSGEYHIELTVVDEQGNSTEVEGYLQILDPITLSDFSIDTTVARGDDFHAEFLIDAVNGILSVTVDIHAHGITPGDGEVEWDYEEEFLEGYHEETSIEFHEHIDVPLTAPAGEYHMIFTVEDENGNTSEYETQIDITA</sequence>
<evidence type="ECO:0008006" key="6">
    <source>
        <dbReference type="Google" id="ProtNLM"/>
    </source>
</evidence>
<gene>
    <name evidence="2" type="ORF">J2Z56_002063</name>
    <name evidence="3" type="ORF">J2Z57_002187</name>
</gene>
<evidence type="ECO:0000313" key="4">
    <source>
        <dbReference type="Proteomes" id="UP001138672"/>
    </source>
</evidence>
<dbReference type="AlphaFoldDB" id="A0A9X1C8Y0"/>
<dbReference type="Pfam" id="PF15418">
    <property type="entry name" value="DUF4625"/>
    <property type="match status" value="2"/>
</dbReference>
<dbReference type="Proteomes" id="UP001138672">
    <property type="component" value="Unassembled WGS sequence"/>
</dbReference>
<dbReference type="InterPro" id="IPR027829">
    <property type="entry name" value="DUF4625"/>
</dbReference>
<keyword evidence="1" id="KW-0732">Signal</keyword>
<evidence type="ECO:0000313" key="5">
    <source>
        <dbReference type="Proteomes" id="UP001231587"/>
    </source>
</evidence>
<proteinExistence type="predicted"/>
<accession>A0A9X1C8Y0</accession>
<dbReference type="EMBL" id="JAGGJQ010000005">
    <property type="protein sequence ID" value="MBP1840136.1"/>
    <property type="molecule type" value="Genomic_DNA"/>
</dbReference>
<evidence type="ECO:0000256" key="1">
    <source>
        <dbReference type="SAM" id="SignalP"/>
    </source>
</evidence>